<sequence length="130" mass="13979">MAKYGLCLVAVGLLVGCSESGPKIYPVDGKVTIGKKPMNGGFVSFEDPTTGKAAQGVIEEDGSYTVQLPEGSYQVMIEPIEIEVKSKDGMSPPEMKYAQNVPERYMSVDTTDLSAEVGDGSTTFDFQLKR</sequence>
<dbReference type="EMBL" id="CP036289">
    <property type="protein sequence ID" value="QDU73837.1"/>
    <property type="molecule type" value="Genomic_DNA"/>
</dbReference>
<proteinExistence type="predicted"/>
<evidence type="ECO:0008006" key="3">
    <source>
        <dbReference type="Google" id="ProtNLM"/>
    </source>
</evidence>
<name>A0A518C3N6_9BACT</name>
<dbReference type="PROSITE" id="PS51257">
    <property type="entry name" value="PROKAR_LIPOPROTEIN"/>
    <property type="match status" value="1"/>
</dbReference>
<dbReference type="Proteomes" id="UP000318626">
    <property type="component" value="Chromosome"/>
</dbReference>
<evidence type="ECO:0000313" key="2">
    <source>
        <dbReference type="Proteomes" id="UP000318626"/>
    </source>
</evidence>
<reference evidence="2" key="1">
    <citation type="submission" date="2019-02" db="EMBL/GenBank/DDBJ databases">
        <title>Deep-cultivation of Planctomycetes and their phenomic and genomic characterization uncovers novel biology.</title>
        <authorList>
            <person name="Wiegand S."/>
            <person name="Jogler M."/>
            <person name="Boedeker C."/>
            <person name="Pinto D."/>
            <person name="Vollmers J."/>
            <person name="Rivas-Marin E."/>
            <person name="Kohn T."/>
            <person name="Peeters S.H."/>
            <person name="Heuer A."/>
            <person name="Rast P."/>
            <person name="Oberbeckmann S."/>
            <person name="Bunk B."/>
            <person name="Jeske O."/>
            <person name="Meyerdierks A."/>
            <person name="Storesund J.E."/>
            <person name="Kallscheuer N."/>
            <person name="Luecker S."/>
            <person name="Lage O.M."/>
            <person name="Pohl T."/>
            <person name="Merkel B.J."/>
            <person name="Hornburger P."/>
            <person name="Mueller R.-W."/>
            <person name="Bruemmer F."/>
            <person name="Labrenz M."/>
            <person name="Spormann A.M."/>
            <person name="Op den Camp H."/>
            <person name="Overmann J."/>
            <person name="Amann R."/>
            <person name="Jetten M.S.M."/>
            <person name="Mascher T."/>
            <person name="Medema M.H."/>
            <person name="Devos D.P."/>
            <person name="Kaster A.-K."/>
            <person name="Ovreas L."/>
            <person name="Rohde M."/>
            <person name="Galperin M.Y."/>
            <person name="Jogler C."/>
        </authorList>
    </citation>
    <scope>NUCLEOTIDE SEQUENCE [LARGE SCALE GENOMIC DNA]</scope>
    <source>
        <strain evidence="2">Pan97</strain>
    </source>
</reference>
<dbReference type="OrthoDB" id="288160at2"/>
<dbReference type="RefSeq" id="WP_144970866.1">
    <property type="nucleotide sequence ID" value="NZ_CP036289.1"/>
</dbReference>
<protein>
    <recommendedName>
        <fullName evidence="3">Carboxypeptidase regulatory-like domain-containing protein</fullName>
    </recommendedName>
</protein>
<dbReference type="AlphaFoldDB" id="A0A518C3N6"/>
<organism evidence="1 2">
    <name type="scientific">Bremerella volcania</name>
    <dbReference type="NCBI Taxonomy" id="2527984"/>
    <lineage>
        <taxon>Bacteria</taxon>
        <taxon>Pseudomonadati</taxon>
        <taxon>Planctomycetota</taxon>
        <taxon>Planctomycetia</taxon>
        <taxon>Pirellulales</taxon>
        <taxon>Pirellulaceae</taxon>
        <taxon>Bremerella</taxon>
    </lineage>
</organism>
<dbReference type="KEGG" id="bvo:Pan97_08370"/>
<gene>
    <name evidence="1" type="ORF">Pan97_08370</name>
</gene>
<keyword evidence="2" id="KW-1185">Reference proteome</keyword>
<evidence type="ECO:0000313" key="1">
    <source>
        <dbReference type="EMBL" id="QDU73837.1"/>
    </source>
</evidence>
<accession>A0A518C3N6</accession>